<keyword evidence="10" id="KW-1185">Reference proteome</keyword>
<reference evidence="9 10" key="1">
    <citation type="submission" date="2017-05" db="EMBL/GenBank/DDBJ databases">
        <title>Biotechnological potential of actinobacteria isolated from South African environments.</title>
        <authorList>
            <person name="Le Roes-Hill M."/>
            <person name="Prins A."/>
            <person name="Durrell K.A."/>
        </authorList>
    </citation>
    <scope>NUCLEOTIDE SEQUENCE [LARGE SCALE GENOMIC DNA]</scope>
    <source>
        <strain evidence="9">BS2</strain>
    </source>
</reference>
<dbReference type="PANTHER" id="PTHR34583:SF2">
    <property type="entry name" value="ANTIPORTER SUBUNIT MNHC2-RELATED"/>
    <property type="match status" value="1"/>
</dbReference>
<dbReference type="InterPro" id="IPR050601">
    <property type="entry name" value="CPA3_antiporter_subunitC"/>
</dbReference>
<comment type="similarity">
    <text evidence="2">Belongs to the CPA3 antiporters (TC 2.A.63) subunit C family.</text>
</comment>
<evidence type="ECO:0000256" key="1">
    <source>
        <dbReference type="ARBA" id="ARBA00004651"/>
    </source>
</evidence>
<feature type="compositionally biased region" description="Acidic residues" evidence="7">
    <location>
        <begin position="180"/>
        <end position="190"/>
    </location>
</feature>
<keyword evidence="6 8" id="KW-0472">Membrane</keyword>
<feature type="transmembrane region" description="Helical" evidence="8">
    <location>
        <begin position="6"/>
        <end position="23"/>
    </location>
</feature>
<feature type="compositionally biased region" description="Basic and acidic residues" evidence="7">
    <location>
        <begin position="238"/>
        <end position="271"/>
    </location>
</feature>
<evidence type="ECO:0000256" key="8">
    <source>
        <dbReference type="SAM" id="Phobius"/>
    </source>
</evidence>
<proteinExistence type="inferred from homology"/>
<feature type="transmembrane region" description="Helical" evidence="8">
    <location>
        <begin position="72"/>
        <end position="96"/>
    </location>
</feature>
<evidence type="ECO:0000256" key="7">
    <source>
        <dbReference type="SAM" id="MobiDB-lite"/>
    </source>
</evidence>
<keyword evidence="5 8" id="KW-1133">Transmembrane helix</keyword>
<evidence type="ECO:0000313" key="10">
    <source>
        <dbReference type="Proteomes" id="UP000194632"/>
    </source>
</evidence>
<evidence type="ECO:0000256" key="5">
    <source>
        <dbReference type="ARBA" id="ARBA00022989"/>
    </source>
</evidence>
<evidence type="ECO:0000256" key="6">
    <source>
        <dbReference type="ARBA" id="ARBA00023136"/>
    </source>
</evidence>
<dbReference type="OrthoDB" id="9799219at2"/>
<dbReference type="STRING" id="417102.CA982_15930"/>
<feature type="region of interest" description="Disordered" evidence="7">
    <location>
        <begin position="180"/>
        <end position="271"/>
    </location>
</feature>
<feature type="transmembrane region" description="Helical" evidence="8">
    <location>
        <begin position="30"/>
        <end position="52"/>
    </location>
</feature>
<dbReference type="Pfam" id="PF00420">
    <property type="entry name" value="Oxidored_q2"/>
    <property type="match status" value="1"/>
</dbReference>
<protein>
    <submittedName>
        <fullName evidence="9">Na(+)/H(+) antiporter subunit C</fullName>
    </submittedName>
</protein>
<dbReference type="RefSeq" id="WP_086536255.1">
    <property type="nucleotide sequence ID" value="NZ_NGFO01000018.1"/>
</dbReference>
<dbReference type="EMBL" id="NGFO01000018">
    <property type="protein sequence ID" value="OUC77703.1"/>
    <property type="molecule type" value="Genomic_DNA"/>
</dbReference>
<dbReference type="InterPro" id="IPR039428">
    <property type="entry name" value="NUOK/Mnh_C1-like"/>
</dbReference>
<dbReference type="GO" id="GO:0005886">
    <property type="term" value="C:plasma membrane"/>
    <property type="evidence" value="ECO:0007669"/>
    <property type="project" value="UniProtKB-SubCell"/>
</dbReference>
<keyword evidence="3" id="KW-1003">Cell membrane</keyword>
<sequence>MSTNLPLMLVVGAMAACGVYLLMERSLVRMLFGLLLVGNALNLMIIVVSGGMGNPPIMGRSSENRASDADPLAQGMVLTAIVIMMGVAAFVLALVYRLFVINRDDDDVEDDEEDVKILSGSLGTAPDRDRSDDPLTHSDTPTGDYFDDEGNPLTPEQAAARQAALYETDIMPTDSDVVDEIGGAEEEPDPETTQQSASREAGPDVYGPGELGPDEVGPKAAVAPPDGSGEDDADPDVVDQHEMPDRDVVGPDKKNPPDHEKKRADEDGGDR</sequence>
<evidence type="ECO:0000256" key="3">
    <source>
        <dbReference type="ARBA" id="ARBA00022475"/>
    </source>
</evidence>
<evidence type="ECO:0000256" key="2">
    <source>
        <dbReference type="ARBA" id="ARBA00010388"/>
    </source>
</evidence>
<dbReference type="NCBIfam" id="NF005929">
    <property type="entry name" value="PRK07946.1"/>
    <property type="match status" value="1"/>
</dbReference>
<dbReference type="PANTHER" id="PTHR34583">
    <property type="entry name" value="ANTIPORTER SUBUNIT MNHC2-RELATED"/>
    <property type="match status" value="1"/>
</dbReference>
<dbReference type="AlphaFoldDB" id="A0A2C9ZIL4"/>
<evidence type="ECO:0000313" key="9">
    <source>
        <dbReference type="EMBL" id="OUC77703.1"/>
    </source>
</evidence>
<evidence type="ECO:0000256" key="4">
    <source>
        <dbReference type="ARBA" id="ARBA00022692"/>
    </source>
</evidence>
<gene>
    <name evidence="9" type="ORF">CA982_15930</name>
</gene>
<comment type="subcellular location">
    <subcellularLocation>
        <location evidence="1">Cell membrane</location>
        <topology evidence="1">Multi-pass membrane protein</topology>
    </subcellularLocation>
</comment>
<dbReference type="Gene3D" id="1.10.287.3510">
    <property type="match status" value="1"/>
</dbReference>
<comment type="caution">
    <text evidence="9">The sequence shown here is derived from an EMBL/GenBank/DDBJ whole genome shotgun (WGS) entry which is preliminary data.</text>
</comment>
<feature type="compositionally biased region" description="Basic and acidic residues" evidence="7">
    <location>
        <begin position="126"/>
        <end position="136"/>
    </location>
</feature>
<feature type="region of interest" description="Disordered" evidence="7">
    <location>
        <begin position="110"/>
        <end position="160"/>
    </location>
</feature>
<name>A0A2C9ZIL4_9ACTN</name>
<accession>A0A2C9ZIL4</accession>
<dbReference type="Proteomes" id="UP000194632">
    <property type="component" value="Unassembled WGS sequence"/>
</dbReference>
<feature type="compositionally biased region" description="Acidic residues" evidence="7">
    <location>
        <begin position="228"/>
        <end position="237"/>
    </location>
</feature>
<keyword evidence="4 8" id="KW-0812">Transmembrane</keyword>
<organism evidence="9 10">
    <name type="scientific">Gordonia lacunae</name>
    <dbReference type="NCBI Taxonomy" id="417102"/>
    <lineage>
        <taxon>Bacteria</taxon>
        <taxon>Bacillati</taxon>
        <taxon>Actinomycetota</taxon>
        <taxon>Actinomycetes</taxon>
        <taxon>Mycobacteriales</taxon>
        <taxon>Gordoniaceae</taxon>
        <taxon>Gordonia</taxon>
    </lineage>
</organism>